<name>A0AAG5D8V3_ANOAO</name>
<reference evidence="2" key="1">
    <citation type="submission" date="2024-04" db="UniProtKB">
        <authorList>
            <consortium name="EnsemblMetazoa"/>
        </authorList>
    </citation>
    <scope>IDENTIFICATION</scope>
    <source>
        <strain evidence="2">EBRO</strain>
    </source>
</reference>
<evidence type="ECO:0000313" key="2">
    <source>
        <dbReference type="EnsemblMetazoa" id="ENSAATROPP007305"/>
    </source>
</evidence>
<keyword evidence="1" id="KW-1133">Transmembrane helix</keyword>
<organism evidence="2 3">
    <name type="scientific">Anopheles atroparvus</name>
    <name type="common">European mosquito</name>
    <dbReference type="NCBI Taxonomy" id="41427"/>
    <lineage>
        <taxon>Eukaryota</taxon>
        <taxon>Metazoa</taxon>
        <taxon>Ecdysozoa</taxon>
        <taxon>Arthropoda</taxon>
        <taxon>Hexapoda</taxon>
        <taxon>Insecta</taxon>
        <taxon>Pterygota</taxon>
        <taxon>Neoptera</taxon>
        <taxon>Endopterygota</taxon>
        <taxon>Diptera</taxon>
        <taxon>Nematocera</taxon>
        <taxon>Culicoidea</taxon>
        <taxon>Culicidae</taxon>
        <taxon>Anophelinae</taxon>
        <taxon>Anopheles</taxon>
    </lineage>
</organism>
<sequence length="128" mass="14753">MLCEQNRRMLSMVDGERKMHHFLCAHGLAVCLMYTARLTSDFFISFFCMSFLFYPNYFTSSSFSLHSKTKSMPMIGIIWNVLGRGWAIAVGPTAVWSFGLAKLFDAPWFFPFNQAFSCDFCHTDNEIL</sequence>
<keyword evidence="3" id="KW-1185">Reference proteome</keyword>
<evidence type="ECO:0000256" key="1">
    <source>
        <dbReference type="SAM" id="Phobius"/>
    </source>
</evidence>
<dbReference type="Proteomes" id="UP000075880">
    <property type="component" value="Unassembled WGS sequence"/>
</dbReference>
<feature type="transmembrane region" description="Helical" evidence="1">
    <location>
        <begin position="77"/>
        <end position="99"/>
    </location>
</feature>
<feature type="transmembrane region" description="Helical" evidence="1">
    <location>
        <begin position="20"/>
        <end position="36"/>
    </location>
</feature>
<keyword evidence="1" id="KW-0812">Transmembrane</keyword>
<protein>
    <submittedName>
        <fullName evidence="2">Uncharacterized protein</fullName>
    </submittedName>
</protein>
<keyword evidence="1" id="KW-0472">Membrane</keyword>
<feature type="transmembrane region" description="Helical" evidence="1">
    <location>
        <begin position="42"/>
        <end position="65"/>
    </location>
</feature>
<dbReference type="EnsemblMetazoa" id="ENSAATROPT008133">
    <property type="protein sequence ID" value="ENSAATROPP007305"/>
    <property type="gene ID" value="ENSAATROPG006619"/>
</dbReference>
<accession>A0AAG5D8V3</accession>
<evidence type="ECO:0000313" key="3">
    <source>
        <dbReference type="Proteomes" id="UP000075880"/>
    </source>
</evidence>
<dbReference type="AlphaFoldDB" id="A0AAG5D8V3"/>
<proteinExistence type="predicted"/>